<dbReference type="GO" id="GO:0006935">
    <property type="term" value="P:chemotaxis"/>
    <property type="evidence" value="ECO:0007669"/>
    <property type="project" value="UniProtKB-KW"/>
</dbReference>
<reference evidence="16" key="2">
    <citation type="submission" date="2015-03" db="EMBL/GenBank/DDBJ databases">
        <authorList>
            <person name="Murphy D."/>
        </authorList>
    </citation>
    <scope>NUCLEOTIDE SEQUENCE [LARGE SCALE GENOMIC DNA]</scope>
    <source>
        <strain evidence="16">IP27925</strain>
    </source>
</reference>
<dbReference type="Pfam" id="PF14841">
    <property type="entry name" value="FliG_M"/>
    <property type="match status" value="1"/>
</dbReference>
<feature type="domain" description="Flagellar motor switch protein FliG C-terminal" evidence="12">
    <location>
        <begin position="241"/>
        <end position="347"/>
    </location>
</feature>
<dbReference type="InterPro" id="IPR000090">
    <property type="entry name" value="Flg_Motor_Flig"/>
</dbReference>
<evidence type="ECO:0000256" key="4">
    <source>
        <dbReference type="ARBA" id="ARBA00021870"/>
    </source>
</evidence>
<evidence type="ECO:0000313" key="18">
    <source>
        <dbReference type="Proteomes" id="UP000069914"/>
    </source>
</evidence>
<dbReference type="OrthoDB" id="358614at2"/>
<dbReference type="Pfam" id="PF14842">
    <property type="entry name" value="FliG_N"/>
    <property type="match status" value="1"/>
</dbReference>
<feature type="domain" description="Flagellar motor switch protein FliG middle" evidence="13">
    <location>
        <begin position="143"/>
        <end position="209"/>
    </location>
</feature>
<evidence type="ECO:0000259" key="12">
    <source>
        <dbReference type="Pfam" id="PF01706"/>
    </source>
</evidence>
<reference evidence="15 18" key="1">
    <citation type="journal article" date="2015" name="Genome Announc.">
        <title>De Novo Genome Sequence of Yersinia aleksiciae Y159T.</title>
        <authorList>
            <person name="Sprague L.D."/>
            <person name="Neubauer H."/>
        </authorList>
    </citation>
    <scope>NUCLEOTIDE SEQUENCE [LARGE SCALE GENOMIC DNA]</scope>
    <source>
        <strain evidence="15 18">159</strain>
    </source>
</reference>
<sequence>MNELTPNQNDDAAVSDSLSAAASPSASTQVRSRLEQAGILLLSIGEEAAAMVMQKLGREEVVCVSQTMSRLHDVKLNHARQALDDFFMDYREQSGINGASRSYLQGILNKALGSDIAKSVINGIYGDEIRYRMMRLQWVGTPQLVALIEQEHLQLQAVFLAFLPPDVAAEVLSYLEKGRQDDVLYRIAKLDDVNRDVIDELDRLIERGVAVLSEHGSKVIGIKQAANIVNRIPKNQQQLLEQLGERDEDILNDLKDEMYEFFILSRQTEATLQRLMDDIPMSDWAVALKGTEPVLRQSIYDVLPKRQIQQLQNATNRMGPVPVSRVEHVRKEIMAQVRALAEAGEIQVQLFAEQTME</sequence>
<reference evidence="17" key="3">
    <citation type="submission" date="2015-03" db="EMBL/GenBank/DDBJ databases">
        <authorList>
            <consortium name="Pathogen Informatics"/>
        </authorList>
    </citation>
    <scope>NUCLEOTIDE SEQUENCE [LARGE SCALE GENOMIC DNA]</scope>
    <source>
        <strain evidence="17">IP27925</strain>
    </source>
</reference>
<keyword evidence="16" id="KW-0969">Cilium</keyword>
<dbReference type="EMBL" id="CQEM01000009">
    <property type="protein sequence ID" value="CNL21374.1"/>
    <property type="molecule type" value="Genomic_DNA"/>
</dbReference>
<keyword evidence="5" id="KW-1003">Cell membrane</keyword>
<evidence type="ECO:0000313" key="15">
    <source>
        <dbReference type="EMBL" id="AKP33119.1"/>
    </source>
</evidence>
<evidence type="ECO:0000256" key="10">
    <source>
        <dbReference type="ARBA" id="ARBA00025598"/>
    </source>
</evidence>
<dbReference type="EMBL" id="CP011975">
    <property type="protein sequence ID" value="AKP33119.1"/>
    <property type="molecule type" value="Genomic_DNA"/>
</dbReference>
<dbReference type="PANTHER" id="PTHR30534:SF0">
    <property type="entry name" value="FLAGELLAR MOTOR SWITCH PROTEIN FLIG"/>
    <property type="match status" value="1"/>
</dbReference>
<keyword evidence="18" id="KW-1185">Reference proteome</keyword>
<evidence type="ECO:0000256" key="6">
    <source>
        <dbReference type="ARBA" id="ARBA00022500"/>
    </source>
</evidence>
<organism evidence="16 17">
    <name type="scientific">Yersinia aleksiciae</name>
    <dbReference type="NCBI Taxonomy" id="263819"/>
    <lineage>
        <taxon>Bacteria</taxon>
        <taxon>Pseudomonadati</taxon>
        <taxon>Pseudomonadota</taxon>
        <taxon>Gammaproteobacteria</taxon>
        <taxon>Enterobacterales</taxon>
        <taxon>Yersiniaceae</taxon>
        <taxon>Yersinia</taxon>
    </lineage>
</organism>
<dbReference type="InterPro" id="IPR023087">
    <property type="entry name" value="Flg_Motor_Flig_C"/>
</dbReference>
<evidence type="ECO:0000256" key="3">
    <source>
        <dbReference type="ARBA" id="ARBA00010299"/>
    </source>
</evidence>
<comment type="function">
    <text evidence="10">FliG is one of three proteins (FliG, FliN, FliM) that forms the rotor-mounted switch complex (C ring), located at the base of the basal body. This complex interacts with the CheY and CheZ chemotaxis proteins, in addition to contacting components of the motor that determine the direction of flagellar rotation.</text>
</comment>
<evidence type="ECO:0000256" key="8">
    <source>
        <dbReference type="ARBA" id="ARBA00023136"/>
    </source>
</evidence>
<keyword evidence="16" id="KW-0282">Flagellum</keyword>
<dbReference type="AlphaFoldDB" id="A0A0T9U5S8"/>
<evidence type="ECO:0000256" key="2">
    <source>
        <dbReference type="ARBA" id="ARBA00004515"/>
    </source>
</evidence>
<dbReference type="GO" id="GO:0071973">
    <property type="term" value="P:bacterial-type flagellum-dependent cell motility"/>
    <property type="evidence" value="ECO:0007669"/>
    <property type="project" value="InterPro"/>
</dbReference>
<dbReference type="STRING" id="28152.CH54_3188"/>
<dbReference type="Proteomes" id="UP000069914">
    <property type="component" value="Chromosome"/>
</dbReference>
<dbReference type="Gene3D" id="1.10.220.30">
    <property type="match status" value="3"/>
</dbReference>
<dbReference type="RefSeq" id="WP_048617697.1">
    <property type="nucleotide sequence ID" value="NZ_CABMLM010000012.1"/>
</dbReference>
<evidence type="ECO:0000256" key="1">
    <source>
        <dbReference type="ARBA" id="ARBA00004117"/>
    </source>
</evidence>
<dbReference type="InterPro" id="IPR011002">
    <property type="entry name" value="FliG_a-hlx"/>
</dbReference>
<keyword evidence="16" id="KW-0966">Cell projection</keyword>
<evidence type="ECO:0000256" key="11">
    <source>
        <dbReference type="SAM" id="MobiDB-lite"/>
    </source>
</evidence>
<dbReference type="PRINTS" id="PR00954">
    <property type="entry name" value="FLGMOTORFLIG"/>
</dbReference>
<evidence type="ECO:0000256" key="9">
    <source>
        <dbReference type="ARBA" id="ARBA00023143"/>
    </source>
</evidence>
<evidence type="ECO:0000256" key="5">
    <source>
        <dbReference type="ARBA" id="ARBA00022475"/>
    </source>
</evidence>
<feature type="compositionally biased region" description="Low complexity" evidence="11">
    <location>
        <begin position="10"/>
        <end position="27"/>
    </location>
</feature>
<evidence type="ECO:0000313" key="17">
    <source>
        <dbReference type="Proteomes" id="UP000040088"/>
    </source>
</evidence>
<feature type="region of interest" description="Disordered" evidence="11">
    <location>
        <begin position="1"/>
        <end position="29"/>
    </location>
</feature>
<evidence type="ECO:0000313" key="16">
    <source>
        <dbReference type="EMBL" id="CNL21374.1"/>
    </source>
</evidence>
<proteinExistence type="inferred from homology"/>
<dbReference type="SUPFAM" id="SSF48029">
    <property type="entry name" value="FliG"/>
    <property type="match status" value="2"/>
</dbReference>
<evidence type="ECO:0000256" key="7">
    <source>
        <dbReference type="ARBA" id="ARBA00022779"/>
    </source>
</evidence>
<dbReference type="GeneID" id="61903308"/>
<keyword evidence="9" id="KW-0975">Bacterial flagellum</keyword>
<comment type="subcellular location">
    <subcellularLocation>
        <location evidence="1">Bacterial flagellum basal body</location>
    </subcellularLocation>
    <subcellularLocation>
        <location evidence="2">Cell inner membrane</location>
        <topology evidence="2">Peripheral membrane protein</topology>
        <orientation evidence="2">Cytoplasmic side</orientation>
    </subcellularLocation>
</comment>
<feature type="domain" description="Flagellar motor switch protein FliG N-terminal" evidence="14">
    <location>
        <begin position="33"/>
        <end position="125"/>
    </location>
</feature>
<keyword evidence="6" id="KW-0145">Chemotaxis</keyword>
<dbReference type="GO" id="GO:0009425">
    <property type="term" value="C:bacterial-type flagellum basal body"/>
    <property type="evidence" value="ECO:0007669"/>
    <property type="project" value="UniProtKB-SubCell"/>
</dbReference>
<name>A0A0T9U5S8_YERAE</name>
<accession>A0A0T9U5S8</accession>
<comment type="similarity">
    <text evidence="3">Belongs to the FliG family.</text>
</comment>
<dbReference type="InterPro" id="IPR028263">
    <property type="entry name" value="FliG_N"/>
</dbReference>
<dbReference type="KEGG" id="yak:ACZ76_05940"/>
<evidence type="ECO:0000259" key="13">
    <source>
        <dbReference type="Pfam" id="PF14841"/>
    </source>
</evidence>
<dbReference type="GO" id="GO:0005886">
    <property type="term" value="C:plasma membrane"/>
    <property type="evidence" value="ECO:0007669"/>
    <property type="project" value="UniProtKB-SubCell"/>
</dbReference>
<dbReference type="GO" id="GO:0003774">
    <property type="term" value="F:cytoskeletal motor activity"/>
    <property type="evidence" value="ECO:0007669"/>
    <property type="project" value="InterPro"/>
</dbReference>
<protein>
    <recommendedName>
        <fullName evidence="4">Flagellar motor switch protein FliG</fullName>
    </recommendedName>
</protein>
<keyword evidence="7" id="KW-0283">Flagellar rotation</keyword>
<dbReference type="Pfam" id="PF01706">
    <property type="entry name" value="FliG_C"/>
    <property type="match status" value="1"/>
</dbReference>
<gene>
    <name evidence="16" type="primary">fliG_2</name>
    <name evidence="15" type="synonym">fliG</name>
    <name evidence="15" type="ORF">ACZ76_05940</name>
    <name evidence="16" type="ORF">ERS008460_02217</name>
</gene>
<keyword evidence="8" id="KW-0472">Membrane</keyword>
<dbReference type="PANTHER" id="PTHR30534">
    <property type="entry name" value="FLAGELLAR MOTOR SWITCH PROTEIN FLIG"/>
    <property type="match status" value="1"/>
</dbReference>
<evidence type="ECO:0000259" key="14">
    <source>
        <dbReference type="Pfam" id="PF14842"/>
    </source>
</evidence>
<dbReference type="InterPro" id="IPR032779">
    <property type="entry name" value="FliG_M"/>
</dbReference>
<dbReference type="Proteomes" id="UP000040088">
    <property type="component" value="Unassembled WGS sequence"/>
</dbReference>